<evidence type="ECO:0000313" key="1">
    <source>
        <dbReference type="EMBL" id="VDO15232.1"/>
    </source>
</evidence>
<organism evidence="3">
    <name type="scientific">Rodentolepis nana</name>
    <name type="common">Dwarf tapeworm</name>
    <name type="synonym">Hymenolepis nana</name>
    <dbReference type="NCBI Taxonomy" id="102285"/>
    <lineage>
        <taxon>Eukaryota</taxon>
        <taxon>Metazoa</taxon>
        <taxon>Spiralia</taxon>
        <taxon>Lophotrochozoa</taxon>
        <taxon>Platyhelminthes</taxon>
        <taxon>Cestoda</taxon>
        <taxon>Eucestoda</taxon>
        <taxon>Cyclophyllidea</taxon>
        <taxon>Hymenolepididae</taxon>
        <taxon>Rodentolepis</taxon>
    </lineage>
</organism>
<name>A0A0R3TZC6_RODNA</name>
<dbReference type="Proteomes" id="UP000278807">
    <property type="component" value="Unassembled WGS sequence"/>
</dbReference>
<keyword evidence="2" id="KW-1185">Reference proteome</keyword>
<reference evidence="3" key="1">
    <citation type="submission" date="2017-02" db="UniProtKB">
        <authorList>
            <consortium name="WormBaseParasite"/>
        </authorList>
    </citation>
    <scope>IDENTIFICATION</scope>
</reference>
<protein>
    <submittedName>
        <fullName evidence="3">Transmembrane protein</fullName>
    </submittedName>
</protein>
<reference evidence="1 2" key="2">
    <citation type="submission" date="2018-11" db="EMBL/GenBank/DDBJ databases">
        <authorList>
            <consortium name="Pathogen Informatics"/>
        </authorList>
    </citation>
    <scope>NUCLEOTIDE SEQUENCE [LARGE SCALE GENOMIC DNA]</scope>
</reference>
<evidence type="ECO:0000313" key="3">
    <source>
        <dbReference type="WBParaSite" id="HNAJ_0001322501-mRNA-1"/>
    </source>
</evidence>
<evidence type="ECO:0000313" key="2">
    <source>
        <dbReference type="Proteomes" id="UP000278807"/>
    </source>
</evidence>
<sequence length="207" mass="22753">MNLSKEVRLACKMTCLRTADCRLQACTSYVSKEVRLACKMPCLRTAVSRLVRLPFFQSDQSSSSLISSFAKGVLSSPGFYVFRSSRSDAFVAKGVPLSFQFLKVRRPAFFSVPQGVLTPFFQSDQQCCEGRLFFQSDQQCCEGRRASSLISSVAKSVPPSLISSVAKGVPLTLISSVAKGVPLSFSFLKVFGPKHSIVFMCLDQNTR</sequence>
<dbReference type="EMBL" id="UZAE01015104">
    <property type="protein sequence ID" value="VDO15232.1"/>
    <property type="molecule type" value="Genomic_DNA"/>
</dbReference>
<proteinExistence type="predicted"/>
<accession>A0A0R3TZC6</accession>
<gene>
    <name evidence="1" type="ORF">HNAJ_LOCUS13199</name>
</gene>
<dbReference type="AlphaFoldDB" id="A0A0R3TZC6"/>
<dbReference type="WBParaSite" id="HNAJ_0001322501-mRNA-1">
    <property type="protein sequence ID" value="HNAJ_0001322501-mRNA-1"/>
    <property type="gene ID" value="HNAJ_0001322501"/>
</dbReference>